<protein>
    <submittedName>
        <fullName evidence="3">Phosphotransferase</fullName>
    </submittedName>
    <submittedName>
        <fullName evidence="2">Thiamine kinase-like enzyme</fullName>
    </submittedName>
</protein>
<sequence length="73" mass="7931">MVEPAPADRVQALHEQLAVDERYLAEHLPAVVPGLPRVHALIDELAAELRHPAVLLHFDVNPANIIVSADSAQ</sequence>
<dbReference type="EMBL" id="JACHKF010000001">
    <property type="protein sequence ID" value="MBB6567019.1"/>
    <property type="molecule type" value="Genomic_DNA"/>
</dbReference>
<dbReference type="PROSITE" id="PS50011">
    <property type="entry name" value="PROTEIN_KINASE_DOM"/>
    <property type="match status" value="1"/>
</dbReference>
<name>A0A7Y4L7I0_9ACTN</name>
<evidence type="ECO:0000313" key="2">
    <source>
        <dbReference type="EMBL" id="MBB6567019.1"/>
    </source>
</evidence>
<reference evidence="3 4" key="1">
    <citation type="submission" date="2020-05" db="EMBL/GenBank/DDBJ databases">
        <title>Genome sequence of Kribbella sandramycini ATCC 39419.</title>
        <authorList>
            <person name="Maclea K.S."/>
            <person name="Fair J.L."/>
        </authorList>
    </citation>
    <scope>NUCLEOTIDE SEQUENCE [LARGE SCALE GENOMIC DNA]</scope>
    <source>
        <strain evidence="3 4">ATCC 39419</strain>
    </source>
</reference>
<dbReference type="InterPro" id="IPR000719">
    <property type="entry name" value="Prot_kinase_dom"/>
</dbReference>
<dbReference type="AlphaFoldDB" id="A0A7Y4L7I0"/>
<organism evidence="3 4">
    <name type="scientific">Kribbella sandramycini</name>
    <dbReference type="NCBI Taxonomy" id="60450"/>
    <lineage>
        <taxon>Bacteria</taxon>
        <taxon>Bacillati</taxon>
        <taxon>Actinomycetota</taxon>
        <taxon>Actinomycetes</taxon>
        <taxon>Propionibacteriales</taxon>
        <taxon>Kribbellaceae</taxon>
        <taxon>Kribbella</taxon>
    </lineage>
</organism>
<proteinExistence type="predicted"/>
<dbReference type="EMBL" id="JABJRC010000009">
    <property type="protein sequence ID" value="NOL44741.1"/>
    <property type="molecule type" value="Genomic_DNA"/>
</dbReference>
<dbReference type="GO" id="GO:0004672">
    <property type="term" value="F:protein kinase activity"/>
    <property type="evidence" value="ECO:0007669"/>
    <property type="project" value="InterPro"/>
</dbReference>
<keyword evidence="3" id="KW-0808">Transferase</keyword>
<feature type="domain" description="Protein kinase" evidence="1">
    <location>
        <begin position="1"/>
        <end position="73"/>
    </location>
</feature>
<accession>A0A7Y4L7I0</accession>
<dbReference type="Proteomes" id="UP000553957">
    <property type="component" value="Unassembled WGS sequence"/>
</dbReference>
<keyword evidence="2" id="KW-0418">Kinase</keyword>
<evidence type="ECO:0000259" key="1">
    <source>
        <dbReference type="PROSITE" id="PS50011"/>
    </source>
</evidence>
<comment type="caution">
    <text evidence="3">The sequence shown here is derived from an EMBL/GenBank/DDBJ whole genome shotgun (WGS) entry which is preliminary data.</text>
</comment>
<dbReference type="Proteomes" id="UP000534306">
    <property type="component" value="Unassembled WGS sequence"/>
</dbReference>
<dbReference type="GO" id="GO:0005524">
    <property type="term" value="F:ATP binding"/>
    <property type="evidence" value="ECO:0007669"/>
    <property type="project" value="InterPro"/>
</dbReference>
<keyword evidence="4" id="KW-1185">Reference proteome</keyword>
<evidence type="ECO:0000313" key="5">
    <source>
        <dbReference type="Proteomes" id="UP000553957"/>
    </source>
</evidence>
<evidence type="ECO:0000313" key="3">
    <source>
        <dbReference type="EMBL" id="NOL44741.1"/>
    </source>
</evidence>
<reference evidence="2 5" key="2">
    <citation type="submission" date="2020-08" db="EMBL/GenBank/DDBJ databases">
        <title>Sequencing the genomes of 1000 actinobacteria strains.</title>
        <authorList>
            <person name="Klenk H.-P."/>
        </authorList>
    </citation>
    <scope>NUCLEOTIDE SEQUENCE [LARGE SCALE GENOMIC DNA]</scope>
    <source>
        <strain evidence="2 5">DSM 15626</strain>
    </source>
</reference>
<evidence type="ECO:0000313" key="4">
    <source>
        <dbReference type="Proteomes" id="UP000534306"/>
    </source>
</evidence>
<gene>
    <name evidence="2" type="ORF">HNR71_002656</name>
    <name evidence="3" type="ORF">HPO96_31275</name>
</gene>